<dbReference type="PANTHER" id="PTHR37432:SF1">
    <property type="entry name" value="HAT C-TERMINAL DIMERISATION DOMAIN-CONTAINING PROTEIN-RELATED"/>
    <property type="match status" value="1"/>
</dbReference>
<dbReference type="GO" id="GO:0046983">
    <property type="term" value="F:protein dimerization activity"/>
    <property type="evidence" value="ECO:0007669"/>
    <property type="project" value="InterPro"/>
</dbReference>
<feature type="domain" description="PX" evidence="1">
    <location>
        <begin position="1"/>
        <end position="118"/>
    </location>
</feature>
<dbReference type="Proteomes" id="UP000887572">
    <property type="component" value="Unplaced"/>
</dbReference>
<name>A0A914H9E6_GLORO</name>
<proteinExistence type="predicted"/>
<dbReference type="PANTHER" id="PTHR37432">
    <property type="entry name" value="PROTEIN CBG21304"/>
    <property type="match status" value="1"/>
</dbReference>
<evidence type="ECO:0000313" key="3">
    <source>
        <dbReference type="WBParaSite" id="Gr19_v10_g14998.t2"/>
    </source>
</evidence>
<sequence length="293" mass="34430">MTSKTAVNRRICYFLAAEENLLRRFASVGIFVRNHGWLRKEVEFVPQEEVVTRWLSKLKMISSVLRIIQKLNELKNTEHRTKMTQEFLENLRTITKNLEELQNIQKVLTIFYECVLFFQQEHQPTIHLVWPKIFEIQKRNFIGHCAFSSKMFATKNRRRAAAEWSLRSGKIYYPCFYAPIDAAEKKALFDDFLSERQQRTQRRSEPDEVDHYISNVFDKDAQDCTTPGKFWKKNEKMLPFLSQVAGSVLALPASSSGIERGFSRLKYVMDDQRFNLTEENVSKLLLADSLNKI</sequence>
<dbReference type="InterPro" id="IPR012337">
    <property type="entry name" value="RNaseH-like_sf"/>
</dbReference>
<dbReference type="WBParaSite" id="Gr19_v10_g14998.t2">
    <property type="protein sequence ID" value="Gr19_v10_g14998.t2"/>
    <property type="gene ID" value="Gr19_v10_g14998"/>
</dbReference>
<dbReference type="GO" id="GO:0035091">
    <property type="term" value="F:phosphatidylinositol binding"/>
    <property type="evidence" value="ECO:0007669"/>
    <property type="project" value="InterPro"/>
</dbReference>
<protein>
    <submittedName>
        <fullName evidence="3">PX domain-containing protein</fullName>
    </submittedName>
</protein>
<dbReference type="InterPro" id="IPR008906">
    <property type="entry name" value="HATC_C_dom"/>
</dbReference>
<evidence type="ECO:0000313" key="2">
    <source>
        <dbReference type="Proteomes" id="UP000887572"/>
    </source>
</evidence>
<dbReference type="InterPro" id="IPR001683">
    <property type="entry name" value="PX_dom"/>
</dbReference>
<evidence type="ECO:0000259" key="1">
    <source>
        <dbReference type="PROSITE" id="PS50195"/>
    </source>
</evidence>
<dbReference type="PROSITE" id="PS50195">
    <property type="entry name" value="PX"/>
    <property type="match status" value="1"/>
</dbReference>
<organism evidence="2 3">
    <name type="scientific">Globodera rostochiensis</name>
    <name type="common">Golden nematode worm</name>
    <name type="synonym">Heterodera rostochiensis</name>
    <dbReference type="NCBI Taxonomy" id="31243"/>
    <lineage>
        <taxon>Eukaryota</taxon>
        <taxon>Metazoa</taxon>
        <taxon>Ecdysozoa</taxon>
        <taxon>Nematoda</taxon>
        <taxon>Chromadorea</taxon>
        <taxon>Rhabditida</taxon>
        <taxon>Tylenchina</taxon>
        <taxon>Tylenchomorpha</taxon>
        <taxon>Tylenchoidea</taxon>
        <taxon>Heteroderidae</taxon>
        <taxon>Heteroderinae</taxon>
        <taxon>Globodera</taxon>
    </lineage>
</organism>
<dbReference type="SUPFAM" id="SSF53098">
    <property type="entry name" value="Ribonuclease H-like"/>
    <property type="match status" value="1"/>
</dbReference>
<dbReference type="AlphaFoldDB" id="A0A914H9E6"/>
<dbReference type="Pfam" id="PF05699">
    <property type="entry name" value="Dimer_Tnp_hAT"/>
    <property type="match status" value="1"/>
</dbReference>
<reference evidence="3" key="1">
    <citation type="submission" date="2022-11" db="UniProtKB">
        <authorList>
            <consortium name="WormBaseParasite"/>
        </authorList>
    </citation>
    <scope>IDENTIFICATION</scope>
</reference>
<keyword evidence="2" id="KW-1185">Reference proteome</keyword>
<accession>A0A914H9E6</accession>